<keyword evidence="1" id="KW-0862">Zinc</keyword>
<dbReference type="CDD" id="cd04280">
    <property type="entry name" value="ZnMc_astacin_like"/>
    <property type="match status" value="1"/>
</dbReference>
<feature type="binding site" evidence="1">
    <location>
        <position position="166"/>
    </location>
    <ligand>
        <name>Zn(2+)</name>
        <dbReference type="ChEBI" id="CHEBI:29105"/>
        <note>catalytic</note>
    </ligand>
</feature>
<dbReference type="Proteomes" id="UP001217838">
    <property type="component" value="Unassembled WGS sequence"/>
</dbReference>
<evidence type="ECO:0000256" key="1">
    <source>
        <dbReference type="PROSITE-ProRule" id="PRU01211"/>
    </source>
</evidence>
<comment type="caution">
    <text evidence="1">Lacks conserved residue(s) required for the propagation of feature annotation.</text>
</comment>
<dbReference type="RefSeq" id="WP_272005071.1">
    <property type="nucleotide sequence ID" value="NZ_JAQNDN010000020.1"/>
</dbReference>
<dbReference type="SMART" id="SM00235">
    <property type="entry name" value="ZnMc"/>
    <property type="match status" value="1"/>
</dbReference>
<keyword evidence="1" id="KW-0645">Protease</keyword>
<evidence type="ECO:0000313" key="3">
    <source>
        <dbReference type="EMBL" id="MDC0672897.1"/>
    </source>
</evidence>
<evidence type="ECO:0000259" key="2">
    <source>
        <dbReference type="PROSITE" id="PS51864"/>
    </source>
</evidence>
<protein>
    <submittedName>
        <fullName evidence="3">M12 family metallopeptidase</fullName>
    </submittedName>
</protein>
<dbReference type="Pfam" id="PF01400">
    <property type="entry name" value="Astacin"/>
    <property type="match status" value="1"/>
</dbReference>
<keyword evidence="1" id="KW-0378">Hydrolase</keyword>
<feature type="domain" description="Peptidase M12A" evidence="2">
    <location>
        <begin position="78"/>
        <end position="265"/>
    </location>
</feature>
<accession>A0ABT5BFP0</accession>
<gene>
    <name evidence="3" type="ORF">POL58_34410</name>
</gene>
<sequence>MSSTQDSTRSERRPALALATSRSIVGRASGVAEVRFEIVRGRALFEGDIVLGDAAVLMAARPPLARQSLPDAELEGSVVTLDRRWPRGEIAYQLWDANAALITEAMAHWEQKTAIRFIRRTAVNARQYPDFLAFIRDEHCWSAVGRSRGRQDLALSDNCSVGNAIHEIGHAVGLWHEQSRADRDTHIEILWDNIDPDERHNFEQNMTDGDDIGPYDCGSIMHYGAYAFSYTGLPTIVPRSAGVQIGQRIGLSDGDIAAVNALYVR</sequence>
<dbReference type="EMBL" id="JAQNDN010000020">
    <property type="protein sequence ID" value="MDC0672897.1"/>
    <property type="molecule type" value="Genomic_DNA"/>
</dbReference>
<name>A0ABT5BFP0_9BACT</name>
<dbReference type="InterPro" id="IPR024079">
    <property type="entry name" value="MetalloPept_cat_dom_sf"/>
</dbReference>
<feature type="binding site" evidence="1">
    <location>
        <position position="170"/>
    </location>
    <ligand>
        <name>Zn(2+)</name>
        <dbReference type="ChEBI" id="CHEBI:29105"/>
        <note>catalytic</note>
    </ligand>
</feature>
<dbReference type="PANTHER" id="PTHR10127">
    <property type="entry name" value="DISCOIDIN, CUB, EGF, LAMININ , AND ZINC METALLOPROTEASE DOMAIN CONTAINING"/>
    <property type="match status" value="1"/>
</dbReference>
<keyword evidence="1" id="KW-0482">Metalloprotease</keyword>
<dbReference type="Gene3D" id="3.40.390.10">
    <property type="entry name" value="Collagenase (Catalytic Domain)"/>
    <property type="match status" value="1"/>
</dbReference>
<feature type="active site" evidence="1">
    <location>
        <position position="167"/>
    </location>
</feature>
<reference evidence="3 4" key="1">
    <citation type="submission" date="2022-11" db="EMBL/GenBank/DDBJ databases">
        <title>Minimal conservation of predation-associated metabolite biosynthetic gene clusters underscores biosynthetic potential of Myxococcota including descriptions for ten novel species: Archangium lansinium sp. nov., Myxococcus landrumus sp. nov., Nannocystis bai.</title>
        <authorList>
            <person name="Ahearne A."/>
            <person name="Stevens C."/>
            <person name="Dowd S."/>
        </authorList>
    </citation>
    <scope>NUCLEOTIDE SEQUENCE [LARGE SCALE GENOMIC DNA]</scope>
    <source>
        <strain evidence="3 4">NCELM</strain>
    </source>
</reference>
<comment type="cofactor">
    <cofactor evidence="1">
        <name>Zn(2+)</name>
        <dbReference type="ChEBI" id="CHEBI:29105"/>
    </cofactor>
    <text evidence="1">Binds 1 zinc ion per subunit.</text>
</comment>
<dbReference type="InterPro" id="IPR034035">
    <property type="entry name" value="Astacin-like_dom"/>
</dbReference>
<dbReference type="InterPro" id="IPR001506">
    <property type="entry name" value="Peptidase_M12A"/>
</dbReference>
<keyword evidence="4" id="KW-1185">Reference proteome</keyword>
<dbReference type="SUPFAM" id="SSF55486">
    <property type="entry name" value="Metalloproteases ('zincins'), catalytic domain"/>
    <property type="match status" value="1"/>
</dbReference>
<comment type="caution">
    <text evidence="3">The sequence shown here is derived from an EMBL/GenBank/DDBJ whole genome shotgun (WGS) entry which is preliminary data.</text>
</comment>
<dbReference type="PANTHER" id="PTHR10127:SF850">
    <property type="entry name" value="METALLOENDOPEPTIDASE"/>
    <property type="match status" value="1"/>
</dbReference>
<dbReference type="PROSITE" id="PS51864">
    <property type="entry name" value="ASTACIN"/>
    <property type="match status" value="1"/>
</dbReference>
<keyword evidence="1" id="KW-0479">Metal-binding</keyword>
<evidence type="ECO:0000313" key="4">
    <source>
        <dbReference type="Proteomes" id="UP001217838"/>
    </source>
</evidence>
<dbReference type="InterPro" id="IPR006026">
    <property type="entry name" value="Peptidase_Metallo"/>
</dbReference>
<feature type="binding site" evidence="1">
    <location>
        <position position="176"/>
    </location>
    <ligand>
        <name>Zn(2+)</name>
        <dbReference type="ChEBI" id="CHEBI:29105"/>
        <note>catalytic</note>
    </ligand>
</feature>
<proteinExistence type="predicted"/>
<organism evidence="3 4">
    <name type="scientific">Nannocystis radixulma</name>
    <dbReference type="NCBI Taxonomy" id="2995305"/>
    <lineage>
        <taxon>Bacteria</taxon>
        <taxon>Pseudomonadati</taxon>
        <taxon>Myxococcota</taxon>
        <taxon>Polyangia</taxon>
        <taxon>Nannocystales</taxon>
        <taxon>Nannocystaceae</taxon>
        <taxon>Nannocystis</taxon>
    </lineage>
</organism>
<dbReference type="PRINTS" id="PR00480">
    <property type="entry name" value="ASTACIN"/>
</dbReference>